<dbReference type="GeneID" id="103126893"/>
<feature type="domain" description="DUF4515" evidence="4">
    <location>
        <begin position="168"/>
        <end position="371"/>
    </location>
</feature>
<dbReference type="Proteomes" id="UP001652624">
    <property type="component" value="Chromosome 3"/>
</dbReference>
<accession>A0ABM3X1P5</accession>
<evidence type="ECO:0000313" key="6">
    <source>
        <dbReference type="RefSeq" id="XP_060042748.1"/>
    </source>
</evidence>
<dbReference type="RefSeq" id="XP_060042748.1">
    <property type="nucleotide sequence ID" value="XM_060186765.1"/>
</dbReference>
<evidence type="ECO:0000313" key="5">
    <source>
        <dbReference type="Proteomes" id="UP001652624"/>
    </source>
</evidence>
<name>A0ABM3X1P5_ERIEU</name>
<dbReference type="Pfam" id="PF14988">
    <property type="entry name" value="DUF4515"/>
    <property type="match status" value="1"/>
</dbReference>
<protein>
    <submittedName>
        <fullName evidence="6">Coiled-coil domain-containing protein 121</fullName>
    </submittedName>
</protein>
<gene>
    <name evidence="6" type="primary">CCDC121</name>
</gene>
<feature type="coiled-coil region" evidence="2">
    <location>
        <begin position="240"/>
        <end position="267"/>
    </location>
</feature>
<evidence type="ECO:0000259" key="4">
    <source>
        <dbReference type="Pfam" id="PF14988"/>
    </source>
</evidence>
<evidence type="ECO:0000256" key="3">
    <source>
        <dbReference type="SAM" id="MobiDB-lite"/>
    </source>
</evidence>
<feature type="compositionally biased region" description="Basic and acidic residues" evidence="3">
    <location>
        <begin position="44"/>
        <end position="53"/>
    </location>
</feature>
<evidence type="ECO:0000256" key="1">
    <source>
        <dbReference type="ARBA" id="ARBA00023054"/>
    </source>
</evidence>
<keyword evidence="5" id="KW-1185">Reference proteome</keyword>
<dbReference type="PANTHER" id="PTHR14845:SF3">
    <property type="entry name" value="COILED-COIL DOMAIN CONTAINING 121, RETROGENE 1"/>
    <property type="match status" value="1"/>
</dbReference>
<sequence length="409" mass="47392">MKGVRLPLSPSGRGGRTGGRAAPESLPGGPSRPCEPQGGCAARRPAERGREQLSPRTLPPRLAPGAPANTRPWAVSPRELSQGPSSQRLETRKKFPKDSSSPLPAYLSLINNVLKSETLTQAELRYKKRAMVEMLKLDQKIKRAQIQQEPLIKEIKQLNTEKSHVQAENKIFLDYLANKTEEYRKQPETVWNNYIMKTQDIERRKNESAVKYAKQTLMLKRELLQKETFHHSLKQQLENMRNLSMLKVKQDAEIKSLEKQHMKTEAETHRKVKAAQFSLLQEKALLEKQLSEPDMWQPEKRKKFNKRIQALELAAKQYTSEYYRNAQRESLRLQSKLLQLTQQCQELHATKNHLKKQMQKLQQEQWYMESLRRGRQRLQSRHNWCSKEQGVSETAVMPPLGTKSSFSPK</sequence>
<dbReference type="InterPro" id="IPR032777">
    <property type="entry name" value="DUF4515"/>
</dbReference>
<feature type="region of interest" description="Disordered" evidence="3">
    <location>
        <begin position="1"/>
        <end position="102"/>
    </location>
</feature>
<evidence type="ECO:0000256" key="2">
    <source>
        <dbReference type="SAM" id="Coils"/>
    </source>
</evidence>
<feature type="region of interest" description="Disordered" evidence="3">
    <location>
        <begin position="382"/>
        <end position="409"/>
    </location>
</feature>
<keyword evidence="1 2" id="KW-0175">Coiled coil</keyword>
<organism evidence="5 6">
    <name type="scientific">Erinaceus europaeus</name>
    <name type="common">Western European hedgehog</name>
    <dbReference type="NCBI Taxonomy" id="9365"/>
    <lineage>
        <taxon>Eukaryota</taxon>
        <taxon>Metazoa</taxon>
        <taxon>Chordata</taxon>
        <taxon>Craniata</taxon>
        <taxon>Vertebrata</taxon>
        <taxon>Euteleostomi</taxon>
        <taxon>Mammalia</taxon>
        <taxon>Eutheria</taxon>
        <taxon>Laurasiatheria</taxon>
        <taxon>Eulipotyphla</taxon>
        <taxon>Erinaceidae</taxon>
        <taxon>Erinaceinae</taxon>
        <taxon>Erinaceus</taxon>
    </lineage>
</organism>
<reference evidence="6" key="1">
    <citation type="submission" date="2025-08" db="UniProtKB">
        <authorList>
            <consortium name="RefSeq"/>
        </authorList>
    </citation>
    <scope>IDENTIFICATION</scope>
</reference>
<dbReference type="PANTHER" id="PTHR14845">
    <property type="entry name" value="COILED-COIL DOMAIN-CONTAINING 166"/>
    <property type="match status" value="1"/>
</dbReference>
<feature type="coiled-coil region" evidence="2">
    <location>
        <begin position="301"/>
        <end position="364"/>
    </location>
</feature>
<proteinExistence type="predicted"/>